<evidence type="ECO:0000313" key="5">
    <source>
        <dbReference type="EMBL" id="KAF2499385.1"/>
    </source>
</evidence>
<protein>
    <submittedName>
        <fullName evidence="5">O-methyltransferas-like protein family 3</fullName>
    </submittedName>
</protein>
<dbReference type="AlphaFoldDB" id="A0A6A6R3T3"/>
<dbReference type="Proteomes" id="UP000799750">
    <property type="component" value="Unassembled WGS sequence"/>
</dbReference>
<dbReference type="PANTHER" id="PTHR10509:SF14">
    <property type="entry name" value="CAFFEOYL-COA O-METHYLTRANSFERASE 3-RELATED"/>
    <property type="match status" value="1"/>
</dbReference>
<evidence type="ECO:0000256" key="2">
    <source>
        <dbReference type="ARBA" id="ARBA00022679"/>
    </source>
</evidence>
<dbReference type="SUPFAM" id="SSF53335">
    <property type="entry name" value="S-adenosyl-L-methionine-dependent methyltransferases"/>
    <property type="match status" value="1"/>
</dbReference>
<evidence type="ECO:0000313" key="6">
    <source>
        <dbReference type="Proteomes" id="UP000799750"/>
    </source>
</evidence>
<dbReference type="GO" id="GO:0008757">
    <property type="term" value="F:S-adenosylmethionine-dependent methyltransferase activity"/>
    <property type="evidence" value="ECO:0007669"/>
    <property type="project" value="TreeGrafter"/>
</dbReference>
<sequence length="240" mass="25682">MAPPQDPYTPQTFEHDARWTAVDKYVTSHLHNTIPSPASLTATLTNSSTNGLPDIAVSASQGKHLMLTARLISAQRVLEVGTLGGYSTLWLASATPTTRVTSIEISPAHAAVAEESLQKAGVGERTEVLVGAGLDVLPKLAAEVQAGKREKFDLVFIDADKENNWAYADIAAGMSRSGACLIVDNVVRKGELANDKTEDERVLGGRRVVENVGKDPRLDATVLQTVGEKNYDGFLFAVVK</sequence>
<evidence type="ECO:0000256" key="3">
    <source>
        <dbReference type="ARBA" id="ARBA00022691"/>
    </source>
</evidence>
<dbReference type="GO" id="GO:0008171">
    <property type="term" value="F:O-methyltransferase activity"/>
    <property type="evidence" value="ECO:0007669"/>
    <property type="project" value="InterPro"/>
</dbReference>
<keyword evidence="6" id="KW-1185">Reference proteome</keyword>
<evidence type="ECO:0000256" key="4">
    <source>
        <dbReference type="ARBA" id="ARBA00023453"/>
    </source>
</evidence>
<dbReference type="OrthoDB" id="10251242at2759"/>
<dbReference type="GO" id="GO:0032259">
    <property type="term" value="P:methylation"/>
    <property type="evidence" value="ECO:0007669"/>
    <property type="project" value="UniProtKB-KW"/>
</dbReference>
<name>A0A6A6R3T3_9PEZI</name>
<keyword evidence="1" id="KW-0489">Methyltransferase</keyword>
<keyword evidence="2" id="KW-0808">Transferase</keyword>
<comment type="similarity">
    <text evidence="4">Belongs to the class I-like SAM-binding methyltransferase superfamily. Cation-dependent O-methyltransferase family.</text>
</comment>
<dbReference type="EMBL" id="MU004184">
    <property type="protein sequence ID" value="KAF2499385.1"/>
    <property type="molecule type" value="Genomic_DNA"/>
</dbReference>
<dbReference type="Gene3D" id="3.40.50.150">
    <property type="entry name" value="Vaccinia Virus protein VP39"/>
    <property type="match status" value="1"/>
</dbReference>
<organism evidence="5 6">
    <name type="scientific">Lophium mytilinum</name>
    <dbReference type="NCBI Taxonomy" id="390894"/>
    <lineage>
        <taxon>Eukaryota</taxon>
        <taxon>Fungi</taxon>
        <taxon>Dikarya</taxon>
        <taxon>Ascomycota</taxon>
        <taxon>Pezizomycotina</taxon>
        <taxon>Dothideomycetes</taxon>
        <taxon>Pleosporomycetidae</taxon>
        <taxon>Mytilinidiales</taxon>
        <taxon>Mytilinidiaceae</taxon>
        <taxon>Lophium</taxon>
    </lineage>
</organism>
<accession>A0A6A6R3T3</accession>
<dbReference type="InterPro" id="IPR029063">
    <property type="entry name" value="SAM-dependent_MTases_sf"/>
</dbReference>
<dbReference type="InterPro" id="IPR002935">
    <property type="entry name" value="SAM_O-MeTrfase"/>
</dbReference>
<dbReference type="CDD" id="cd02440">
    <property type="entry name" value="AdoMet_MTases"/>
    <property type="match status" value="1"/>
</dbReference>
<proteinExistence type="inferred from homology"/>
<gene>
    <name evidence="5" type="ORF">BU16DRAFT_454821</name>
</gene>
<dbReference type="InterPro" id="IPR050362">
    <property type="entry name" value="Cation-dep_OMT"/>
</dbReference>
<dbReference type="PROSITE" id="PS51682">
    <property type="entry name" value="SAM_OMT_I"/>
    <property type="match status" value="1"/>
</dbReference>
<dbReference type="Pfam" id="PF01596">
    <property type="entry name" value="Methyltransf_3"/>
    <property type="match status" value="1"/>
</dbReference>
<dbReference type="PANTHER" id="PTHR10509">
    <property type="entry name" value="O-METHYLTRANSFERASE-RELATED"/>
    <property type="match status" value="1"/>
</dbReference>
<reference evidence="5" key="1">
    <citation type="journal article" date="2020" name="Stud. Mycol.">
        <title>101 Dothideomycetes genomes: a test case for predicting lifestyles and emergence of pathogens.</title>
        <authorList>
            <person name="Haridas S."/>
            <person name="Albert R."/>
            <person name="Binder M."/>
            <person name="Bloem J."/>
            <person name="Labutti K."/>
            <person name="Salamov A."/>
            <person name="Andreopoulos B."/>
            <person name="Baker S."/>
            <person name="Barry K."/>
            <person name="Bills G."/>
            <person name="Bluhm B."/>
            <person name="Cannon C."/>
            <person name="Castanera R."/>
            <person name="Culley D."/>
            <person name="Daum C."/>
            <person name="Ezra D."/>
            <person name="Gonzalez J."/>
            <person name="Henrissat B."/>
            <person name="Kuo A."/>
            <person name="Liang C."/>
            <person name="Lipzen A."/>
            <person name="Lutzoni F."/>
            <person name="Magnuson J."/>
            <person name="Mondo S."/>
            <person name="Nolan M."/>
            <person name="Ohm R."/>
            <person name="Pangilinan J."/>
            <person name="Park H.-J."/>
            <person name="Ramirez L."/>
            <person name="Alfaro M."/>
            <person name="Sun H."/>
            <person name="Tritt A."/>
            <person name="Yoshinaga Y."/>
            <person name="Zwiers L.-H."/>
            <person name="Turgeon B."/>
            <person name="Goodwin S."/>
            <person name="Spatafora J."/>
            <person name="Crous P."/>
            <person name="Grigoriev I."/>
        </authorList>
    </citation>
    <scope>NUCLEOTIDE SEQUENCE</scope>
    <source>
        <strain evidence="5">CBS 269.34</strain>
    </source>
</reference>
<evidence type="ECO:0000256" key="1">
    <source>
        <dbReference type="ARBA" id="ARBA00022603"/>
    </source>
</evidence>
<keyword evidence="3" id="KW-0949">S-adenosyl-L-methionine</keyword>